<feature type="region of interest" description="Disordered" evidence="2">
    <location>
        <begin position="1"/>
        <end position="37"/>
    </location>
</feature>
<dbReference type="Gene3D" id="4.10.60.10">
    <property type="entry name" value="Zinc finger, CCHC-type"/>
    <property type="match status" value="1"/>
</dbReference>
<dbReference type="OrthoDB" id="116216at2759"/>
<keyword evidence="1" id="KW-0479">Metal-binding</keyword>
<protein>
    <submittedName>
        <fullName evidence="5">Uncharacterized protein LOC113506040</fullName>
    </submittedName>
</protein>
<dbReference type="CDD" id="cd01647">
    <property type="entry name" value="RT_LTR"/>
    <property type="match status" value="1"/>
</dbReference>
<dbReference type="Pfam" id="PF00098">
    <property type="entry name" value="zf-CCHC"/>
    <property type="match status" value="1"/>
</dbReference>
<dbReference type="SMART" id="SM00343">
    <property type="entry name" value="ZnF_C2HC"/>
    <property type="match status" value="2"/>
</dbReference>
<feature type="compositionally biased region" description="Basic and acidic residues" evidence="2">
    <location>
        <begin position="1"/>
        <end position="12"/>
    </location>
</feature>
<dbReference type="AlphaFoldDB" id="A0A7E5WX03"/>
<keyword evidence="4" id="KW-1185">Reference proteome</keyword>
<feature type="domain" description="CCHC-type" evidence="3">
    <location>
        <begin position="300"/>
        <end position="313"/>
    </location>
</feature>
<sequence>MSDGHPDGRENEVFPPPSLSKVGLPPMRPPNYRPELTADGEDKWRLMLDQQNRNFLALLQATNAPTSSKIIRLPEFDPDKQSVDARAWVTTADMCMADGELQGASLMITLSRALKGQASTWLSQVTFPGMTWSEFKENSIARYDCPETPAATLINLNSSTPREGSLAAYSSHVLTSLMARWKNLTVEQIAISTVLAHLSSVDHRGQRLAFTTEIDTRSKLQKELLAMSFLKRKNSKAPSDSDLDNKRFKSSFTAVSSRCYRCGKSGHKASVCYSRRDSTLDNKSGSISATKTRDTSSITCFKCKNQGHYANRCTAVGSGGSGSGGNSTSGSVAAGVATEQRRVDICVVNAPSGTLHQSGESFAFCYASGAECSLVRKSVSSKLKGERIYSVVTMTGIGQATVNSNFKIVACVEIDDVTLNIVFHVLPDEYLQHDLVIGREILTNDGTDRMCVDYRQLNDNTVPDRFPLPVISDQINRLHGALYFTTLDMASGFHQIHPDSIECTAFVTPNGQSHQPSHGPIDEFVIWAES</sequence>
<dbReference type="SUPFAM" id="SSF56672">
    <property type="entry name" value="DNA/RNA polymerases"/>
    <property type="match status" value="1"/>
</dbReference>
<feature type="domain" description="CCHC-type" evidence="3">
    <location>
        <begin position="258"/>
        <end position="272"/>
    </location>
</feature>
<dbReference type="GeneID" id="113506040"/>
<gene>
    <name evidence="5" type="primary">LOC113506040</name>
</gene>
<dbReference type="Gene3D" id="3.10.10.10">
    <property type="entry name" value="HIV Type 1 Reverse Transcriptase, subunit A, domain 1"/>
    <property type="match status" value="1"/>
</dbReference>
<dbReference type="InParanoid" id="A0A7E5WX03"/>
<dbReference type="SUPFAM" id="SSF57756">
    <property type="entry name" value="Retrovirus zinc finger-like domains"/>
    <property type="match status" value="1"/>
</dbReference>
<name>A0A7E5WX03_TRINI</name>
<dbReference type="InterPro" id="IPR043502">
    <property type="entry name" value="DNA/RNA_pol_sf"/>
</dbReference>
<dbReference type="PANTHER" id="PTHR24559:SF444">
    <property type="entry name" value="REVERSE TRANSCRIPTASE DOMAIN-CONTAINING PROTEIN"/>
    <property type="match status" value="1"/>
</dbReference>
<organism evidence="4 5">
    <name type="scientific">Trichoplusia ni</name>
    <name type="common">Cabbage looper</name>
    <dbReference type="NCBI Taxonomy" id="7111"/>
    <lineage>
        <taxon>Eukaryota</taxon>
        <taxon>Metazoa</taxon>
        <taxon>Ecdysozoa</taxon>
        <taxon>Arthropoda</taxon>
        <taxon>Hexapoda</taxon>
        <taxon>Insecta</taxon>
        <taxon>Pterygota</taxon>
        <taxon>Neoptera</taxon>
        <taxon>Endopterygota</taxon>
        <taxon>Lepidoptera</taxon>
        <taxon>Glossata</taxon>
        <taxon>Ditrysia</taxon>
        <taxon>Noctuoidea</taxon>
        <taxon>Noctuidae</taxon>
        <taxon>Plusiinae</taxon>
        <taxon>Trichoplusia</taxon>
    </lineage>
</organism>
<dbReference type="RefSeq" id="XP_026744701.1">
    <property type="nucleotide sequence ID" value="XM_026888900.1"/>
</dbReference>
<dbReference type="KEGG" id="tnl:113506040"/>
<dbReference type="InterPro" id="IPR053134">
    <property type="entry name" value="RNA-dir_DNA_polymerase"/>
</dbReference>
<evidence type="ECO:0000313" key="5">
    <source>
        <dbReference type="RefSeq" id="XP_026744701.1"/>
    </source>
</evidence>
<dbReference type="Gene3D" id="3.30.70.270">
    <property type="match status" value="1"/>
</dbReference>
<evidence type="ECO:0000313" key="4">
    <source>
        <dbReference type="Proteomes" id="UP000322000"/>
    </source>
</evidence>
<keyword evidence="1" id="KW-0862">Zinc</keyword>
<dbReference type="InterPro" id="IPR043128">
    <property type="entry name" value="Rev_trsase/Diguanyl_cyclase"/>
</dbReference>
<dbReference type="PROSITE" id="PS50158">
    <property type="entry name" value="ZF_CCHC"/>
    <property type="match status" value="2"/>
</dbReference>
<dbReference type="InterPro" id="IPR001878">
    <property type="entry name" value="Znf_CCHC"/>
</dbReference>
<dbReference type="GO" id="GO:0008270">
    <property type="term" value="F:zinc ion binding"/>
    <property type="evidence" value="ECO:0007669"/>
    <property type="project" value="UniProtKB-KW"/>
</dbReference>
<evidence type="ECO:0000256" key="1">
    <source>
        <dbReference type="PROSITE-ProRule" id="PRU00047"/>
    </source>
</evidence>
<evidence type="ECO:0000259" key="3">
    <source>
        <dbReference type="PROSITE" id="PS50158"/>
    </source>
</evidence>
<proteinExistence type="predicted"/>
<dbReference type="PANTHER" id="PTHR24559">
    <property type="entry name" value="TRANSPOSON TY3-I GAG-POL POLYPROTEIN"/>
    <property type="match status" value="1"/>
</dbReference>
<dbReference type="InterPro" id="IPR036875">
    <property type="entry name" value="Znf_CCHC_sf"/>
</dbReference>
<dbReference type="GO" id="GO:0003676">
    <property type="term" value="F:nucleic acid binding"/>
    <property type="evidence" value="ECO:0007669"/>
    <property type="project" value="InterPro"/>
</dbReference>
<dbReference type="GO" id="GO:0071897">
    <property type="term" value="P:DNA biosynthetic process"/>
    <property type="evidence" value="ECO:0007669"/>
    <property type="project" value="UniProtKB-ARBA"/>
</dbReference>
<reference evidence="5" key="1">
    <citation type="submission" date="2025-08" db="UniProtKB">
        <authorList>
            <consortium name="RefSeq"/>
        </authorList>
    </citation>
    <scope>IDENTIFICATION</scope>
</reference>
<dbReference type="Proteomes" id="UP000322000">
    <property type="component" value="Chromosome 28"/>
</dbReference>
<accession>A0A7E5WX03</accession>
<keyword evidence="1" id="KW-0863">Zinc-finger</keyword>
<evidence type="ECO:0000256" key="2">
    <source>
        <dbReference type="SAM" id="MobiDB-lite"/>
    </source>
</evidence>